<gene>
    <name evidence="1" type="ORF">CAMRE0001_2190</name>
</gene>
<sequence length="53" mass="6576">MLKFKLRYTRLRSRRPIFACVKFVKFNANYNSRNDSIKIFYRRLNLPNSSRKF</sequence>
<protein>
    <submittedName>
        <fullName evidence="1">Uncharacterized protein</fullName>
    </submittedName>
</protein>
<organism evidence="1 2">
    <name type="scientific">Campylobacter rectus RM3267</name>
    <dbReference type="NCBI Taxonomy" id="553218"/>
    <lineage>
        <taxon>Bacteria</taxon>
        <taxon>Pseudomonadati</taxon>
        <taxon>Campylobacterota</taxon>
        <taxon>Epsilonproteobacteria</taxon>
        <taxon>Campylobacterales</taxon>
        <taxon>Campylobacteraceae</taxon>
        <taxon>Campylobacter</taxon>
    </lineage>
</organism>
<dbReference type="EMBL" id="ACFU01000025">
    <property type="protein sequence ID" value="EEF13225.1"/>
    <property type="molecule type" value="Genomic_DNA"/>
</dbReference>
<reference evidence="1 2" key="1">
    <citation type="submission" date="2008-08" db="EMBL/GenBank/DDBJ databases">
        <authorList>
            <person name="Madupu R."/>
            <person name="Durkin A.S."/>
            <person name="Torralba M."/>
            <person name="Methe B."/>
            <person name="Sutton G.G."/>
            <person name="Strausberg R.L."/>
            <person name="Nelson K.E."/>
        </authorList>
    </citation>
    <scope>NUCLEOTIDE SEQUENCE [LARGE SCALE GENOMIC DNA]</scope>
    <source>
        <strain evidence="1 2">RM3267</strain>
    </source>
</reference>
<dbReference type="Proteomes" id="UP000003082">
    <property type="component" value="Unassembled WGS sequence"/>
</dbReference>
<evidence type="ECO:0000313" key="2">
    <source>
        <dbReference type="Proteomes" id="UP000003082"/>
    </source>
</evidence>
<keyword evidence="2" id="KW-1185">Reference proteome</keyword>
<name>B9D493_CAMRE</name>
<evidence type="ECO:0000313" key="1">
    <source>
        <dbReference type="EMBL" id="EEF13225.1"/>
    </source>
</evidence>
<comment type="caution">
    <text evidence="1">The sequence shown here is derived from an EMBL/GenBank/DDBJ whole genome shotgun (WGS) entry which is preliminary data.</text>
</comment>
<dbReference type="AlphaFoldDB" id="B9D493"/>
<proteinExistence type="predicted"/>
<dbReference type="STRING" id="553218.CAMRE0001_2190"/>
<accession>B9D493</accession>